<accession>A0A9W7W3M4</accession>
<dbReference type="GO" id="GO:0072666">
    <property type="term" value="P:establishment of protein localization to vacuole"/>
    <property type="evidence" value="ECO:0007669"/>
    <property type="project" value="UniProtKB-ARBA"/>
</dbReference>
<comment type="subcellular location">
    <subcellularLocation>
        <location evidence="1">Endosome</location>
    </subcellularLocation>
</comment>
<dbReference type="InterPro" id="IPR037202">
    <property type="entry name" value="ESCRT_assembly_dom"/>
</dbReference>
<feature type="region of interest" description="Disordered" evidence="9">
    <location>
        <begin position="1"/>
        <end position="21"/>
    </location>
</feature>
<comment type="caution">
    <text evidence="12">The sequence shown here is derived from an EMBL/GenBank/DDBJ whole genome shotgun (WGS) entry which is preliminary data.</text>
</comment>
<feature type="compositionally biased region" description="Low complexity" evidence="9">
    <location>
        <begin position="361"/>
        <end position="382"/>
    </location>
</feature>
<sequence length="577" mass="62916">MAQVPEKEYQDPQRTYSDAARTLSVHPSLSPRTEVYTYDNGRPALLLTLSGTLPVDFRGTLYRFPIKLWIPQAYPQEAPMVYVTPGRDMNIRPGQHVGVDGRVYHPYLADWARLWNRTSIVEFLGFLQQAFAKEPPVISKAQQQQFQRPIGQPSTASHALPGAGPMPPILPPKQSAEGTGPSELSSTSTPPPRPPKPGEEYASTALPVRTSSRNVAKDGPPLPPLPHQRPASRYAQPSTQHNGHAVPSRPQSQVMHGMQTPGLQNGRPAGPPLPAQPGQQRQPQYQHRRDPSPVSPVSPVAGLAELHAHTARIPPQAYQPHMQQPQAAPYQQNQHAAWEPPHQQQQQQPPPTFAANQSFEPQQVPAQQQKKVPPPDLLSSDPFDVTLPGASAGNSNMPAPPIPPNPEKEHLLQALSSTLVQQAQAKVNQNIAALAPLQAQQTALLAAHQRLEAEMQQLQHLSRTLDSNEAILRRSIAECDNTIATSKSKALPNVDEVLVPTSVVANQLWMLCAEEAGVREAMYVLQKAVDRGRVSGESFVRAMRALGREAFTKMVLARKCAAGLGLEVQGVGRGYVG</sequence>
<dbReference type="Proteomes" id="UP001138500">
    <property type="component" value="Unassembled WGS sequence"/>
</dbReference>
<keyword evidence="5 7" id="KW-0653">Protein transport</keyword>
<dbReference type="GO" id="GO:0000813">
    <property type="term" value="C:ESCRT I complex"/>
    <property type="evidence" value="ECO:0007669"/>
    <property type="project" value="TreeGrafter"/>
</dbReference>
<evidence type="ECO:0000256" key="7">
    <source>
        <dbReference type="PROSITE-ProRule" id="PRU00644"/>
    </source>
</evidence>
<dbReference type="GO" id="GO:0043130">
    <property type="term" value="F:ubiquitin binding"/>
    <property type="evidence" value="ECO:0007669"/>
    <property type="project" value="TreeGrafter"/>
</dbReference>
<evidence type="ECO:0000256" key="3">
    <source>
        <dbReference type="ARBA" id="ARBA00022448"/>
    </source>
</evidence>
<dbReference type="PANTHER" id="PTHR23306">
    <property type="entry name" value="TUMOR SUSCEPTIBILITY GENE 101 PROTEIN-RELATED"/>
    <property type="match status" value="1"/>
</dbReference>
<dbReference type="PROSITE" id="PS51312">
    <property type="entry name" value="SB"/>
    <property type="match status" value="1"/>
</dbReference>
<keyword evidence="6 8" id="KW-0175">Coiled coil</keyword>
<feature type="domain" description="SB" evidence="10">
    <location>
        <begin position="502"/>
        <end position="570"/>
    </location>
</feature>
<gene>
    <name evidence="12" type="ORF">Tdes44962_MAKER08944</name>
</gene>
<dbReference type="PANTHER" id="PTHR23306:SF3">
    <property type="entry name" value="TUMOR SUPPRESSOR PROTEIN 101"/>
    <property type="match status" value="1"/>
</dbReference>
<evidence type="ECO:0000256" key="9">
    <source>
        <dbReference type="SAM" id="MobiDB-lite"/>
    </source>
</evidence>
<dbReference type="InterPro" id="IPR016135">
    <property type="entry name" value="UBQ-conjugating_enzyme/RWD"/>
</dbReference>
<proteinExistence type="inferred from homology"/>
<feature type="compositionally biased region" description="Low complexity" evidence="9">
    <location>
        <begin position="314"/>
        <end position="347"/>
    </location>
</feature>
<dbReference type="EMBL" id="RIBY02001202">
    <property type="protein sequence ID" value="KAH9831307.1"/>
    <property type="molecule type" value="Genomic_DNA"/>
</dbReference>
<evidence type="ECO:0000256" key="8">
    <source>
        <dbReference type="SAM" id="Coils"/>
    </source>
</evidence>
<evidence type="ECO:0000256" key="4">
    <source>
        <dbReference type="ARBA" id="ARBA00022753"/>
    </source>
</evidence>
<comment type="similarity">
    <text evidence="2">Belongs to the ubiquitin-conjugating enzyme family. UEV subfamily.</text>
</comment>
<reference evidence="12 13" key="1">
    <citation type="journal article" date="2018" name="IMA Fungus">
        <title>IMA Genome-F 10: Nine draft genome sequences of Claviceps purpurea s.lat., including C. arundinis, C. humidiphila, and C. cf. spartinae, pseudomolecules for the pitch canker pathogen Fusarium circinatum, draft genome of Davidsoniella eucalypti, Grosmannia galeiformis, Quambalaria eucalypti, and Teratosphaeria destructans.</title>
        <authorList>
            <person name="Wingfield B.D."/>
            <person name="Liu M."/>
            <person name="Nguyen H.D."/>
            <person name="Lane F.A."/>
            <person name="Morgan S.W."/>
            <person name="De Vos L."/>
            <person name="Wilken P.M."/>
            <person name="Duong T.A."/>
            <person name="Aylward J."/>
            <person name="Coetzee M.P."/>
            <person name="Dadej K."/>
            <person name="De Beer Z.W."/>
            <person name="Findlay W."/>
            <person name="Havenga M."/>
            <person name="Kolarik M."/>
            <person name="Menzies J.G."/>
            <person name="Naidoo K."/>
            <person name="Pochopski O."/>
            <person name="Shoukouhi P."/>
            <person name="Santana Q.C."/>
            <person name="Seifert K.A."/>
            <person name="Soal N."/>
            <person name="Steenkamp E.T."/>
            <person name="Tatham C.T."/>
            <person name="van der Nest M.A."/>
            <person name="Wingfield M.J."/>
        </authorList>
    </citation>
    <scope>NUCLEOTIDE SEQUENCE [LARGE SCALE GENOMIC DNA]</scope>
    <source>
        <strain evidence="12">CMW44962</strain>
    </source>
</reference>
<feature type="compositionally biased region" description="Low complexity" evidence="9">
    <location>
        <begin position="177"/>
        <end position="188"/>
    </location>
</feature>
<dbReference type="OrthoDB" id="306304at2759"/>
<dbReference type="Gene3D" id="3.10.110.10">
    <property type="entry name" value="Ubiquitin Conjugating Enzyme"/>
    <property type="match status" value="1"/>
</dbReference>
<dbReference type="Pfam" id="PF05743">
    <property type="entry name" value="UEV"/>
    <property type="match status" value="1"/>
</dbReference>
<evidence type="ECO:0000313" key="12">
    <source>
        <dbReference type="EMBL" id="KAH9831307.1"/>
    </source>
</evidence>
<evidence type="ECO:0000256" key="1">
    <source>
        <dbReference type="ARBA" id="ARBA00004177"/>
    </source>
</evidence>
<dbReference type="GO" id="GO:0043162">
    <property type="term" value="P:ubiquitin-dependent protein catabolic process via the multivesicular body sorting pathway"/>
    <property type="evidence" value="ECO:0007669"/>
    <property type="project" value="UniProtKB-ARBA"/>
</dbReference>
<protein>
    <submittedName>
        <fullName evidence="12">Tumor susceptibility protein</fullName>
    </submittedName>
</protein>
<dbReference type="PROSITE" id="PS51322">
    <property type="entry name" value="UEV"/>
    <property type="match status" value="1"/>
</dbReference>
<organism evidence="12 13">
    <name type="scientific">Teratosphaeria destructans</name>
    <dbReference type="NCBI Taxonomy" id="418781"/>
    <lineage>
        <taxon>Eukaryota</taxon>
        <taxon>Fungi</taxon>
        <taxon>Dikarya</taxon>
        <taxon>Ascomycota</taxon>
        <taxon>Pezizomycotina</taxon>
        <taxon>Dothideomycetes</taxon>
        <taxon>Dothideomycetidae</taxon>
        <taxon>Mycosphaerellales</taxon>
        <taxon>Teratosphaeriaceae</taxon>
        <taxon>Teratosphaeria</taxon>
    </lineage>
</organism>
<feature type="compositionally biased region" description="Basic and acidic residues" evidence="9">
    <location>
        <begin position="1"/>
        <end position="11"/>
    </location>
</feature>
<dbReference type="Gene3D" id="6.10.140.820">
    <property type="match status" value="1"/>
</dbReference>
<evidence type="ECO:0000256" key="5">
    <source>
        <dbReference type="ARBA" id="ARBA00022927"/>
    </source>
</evidence>
<keyword evidence="4" id="KW-0967">Endosome</keyword>
<dbReference type="AlphaFoldDB" id="A0A9W7W3M4"/>
<name>A0A9W7W3M4_9PEZI</name>
<evidence type="ECO:0000259" key="11">
    <source>
        <dbReference type="PROSITE" id="PS51322"/>
    </source>
</evidence>
<feature type="region of interest" description="Disordered" evidence="9">
    <location>
        <begin position="138"/>
        <end position="408"/>
    </location>
</feature>
<reference evidence="12 13" key="2">
    <citation type="journal article" date="2021" name="Curr. Genet.">
        <title>Genetic response to nitrogen starvation in the aggressive Eucalyptus foliar pathogen Teratosphaeria destructans.</title>
        <authorList>
            <person name="Havenga M."/>
            <person name="Wingfield B.D."/>
            <person name="Wingfield M.J."/>
            <person name="Dreyer L.L."/>
            <person name="Roets F."/>
            <person name="Aylward J."/>
        </authorList>
    </citation>
    <scope>NUCLEOTIDE SEQUENCE [LARGE SCALE GENOMIC DNA]</scope>
    <source>
        <strain evidence="12">CMW44962</strain>
    </source>
</reference>
<dbReference type="InterPro" id="IPR052070">
    <property type="entry name" value="ESCRT-I_UEV_domain"/>
</dbReference>
<dbReference type="InterPro" id="IPR008883">
    <property type="entry name" value="UEV_N"/>
</dbReference>
<keyword evidence="3 7" id="KW-0813">Transport</keyword>
<evidence type="ECO:0000256" key="2">
    <source>
        <dbReference type="ARBA" id="ARBA00009594"/>
    </source>
</evidence>
<dbReference type="CDD" id="cd11685">
    <property type="entry name" value="UEV_TSG101-like"/>
    <property type="match status" value="1"/>
</dbReference>
<feature type="domain" description="UEV" evidence="11">
    <location>
        <begin position="1"/>
        <end position="141"/>
    </location>
</feature>
<evidence type="ECO:0000259" key="10">
    <source>
        <dbReference type="PROSITE" id="PS51312"/>
    </source>
</evidence>
<dbReference type="SUPFAM" id="SSF140111">
    <property type="entry name" value="Endosomal sorting complex assembly domain"/>
    <property type="match status" value="1"/>
</dbReference>
<dbReference type="SUPFAM" id="SSF54495">
    <property type="entry name" value="UBC-like"/>
    <property type="match status" value="1"/>
</dbReference>
<feature type="coiled-coil region" evidence="8">
    <location>
        <begin position="441"/>
        <end position="468"/>
    </location>
</feature>
<evidence type="ECO:0000256" key="6">
    <source>
        <dbReference type="ARBA" id="ARBA00023054"/>
    </source>
</evidence>
<keyword evidence="13" id="KW-1185">Reference proteome</keyword>
<feature type="compositionally biased region" description="Low complexity" evidence="9">
    <location>
        <begin position="276"/>
        <end position="285"/>
    </location>
</feature>
<dbReference type="GO" id="GO:0006886">
    <property type="term" value="P:intracellular protein transport"/>
    <property type="evidence" value="ECO:0007669"/>
    <property type="project" value="UniProtKB-ARBA"/>
</dbReference>
<evidence type="ECO:0000313" key="13">
    <source>
        <dbReference type="Proteomes" id="UP001138500"/>
    </source>
</evidence>
<dbReference type="InterPro" id="IPR017916">
    <property type="entry name" value="SB_dom"/>
</dbReference>
<dbReference type="Pfam" id="PF09454">
    <property type="entry name" value="Vps23_core"/>
    <property type="match status" value="1"/>
</dbReference>